<accession>A0A2M3ZVM0</accession>
<feature type="transmembrane region" description="Helical" evidence="1">
    <location>
        <begin position="12"/>
        <end position="32"/>
    </location>
</feature>
<proteinExistence type="predicted"/>
<reference evidence="2" key="1">
    <citation type="submission" date="2018-01" db="EMBL/GenBank/DDBJ databases">
        <title>An insight into the sialome of Amazonian anophelines.</title>
        <authorList>
            <person name="Ribeiro J.M."/>
            <person name="Scarpassa V."/>
            <person name="Calvo E."/>
        </authorList>
    </citation>
    <scope>NUCLEOTIDE SEQUENCE</scope>
    <source>
        <tissue evidence="2">Salivary glands</tissue>
    </source>
</reference>
<name>A0A2M3ZVM0_9DIPT</name>
<evidence type="ECO:0000256" key="1">
    <source>
        <dbReference type="SAM" id="Phobius"/>
    </source>
</evidence>
<keyword evidence="1" id="KW-0472">Membrane</keyword>
<sequence>MFPAESHTTINVLPLAVAVMLASCSASVTFSLSTPFRRSKKLNLRHSNIAIRVPVLYRLVRAFLYEGVFCGNIALRII</sequence>
<keyword evidence="1" id="KW-0812">Transmembrane</keyword>
<protein>
    <submittedName>
        <fullName evidence="2">Putative secreted peptide</fullName>
    </submittedName>
</protein>
<dbReference type="AlphaFoldDB" id="A0A2M3ZVM0"/>
<organism evidence="2">
    <name type="scientific">Anopheles braziliensis</name>
    <dbReference type="NCBI Taxonomy" id="58242"/>
    <lineage>
        <taxon>Eukaryota</taxon>
        <taxon>Metazoa</taxon>
        <taxon>Ecdysozoa</taxon>
        <taxon>Arthropoda</taxon>
        <taxon>Hexapoda</taxon>
        <taxon>Insecta</taxon>
        <taxon>Pterygota</taxon>
        <taxon>Neoptera</taxon>
        <taxon>Endopterygota</taxon>
        <taxon>Diptera</taxon>
        <taxon>Nematocera</taxon>
        <taxon>Culicoidea</taxon>
        <taxon>Culicidae</taxon>
        <taxon>Anophelinae</taxon>
        <taxon>Anopheles</taxon>
    </lineage>
</organism>
<keyword evidence="1" id="KW-1133">Transmembrane helix</keyword>
<dbReference type="EMBL" id="GGFM01011808">
    <property type="protein sequence ID" value="MBW32559.1"/>
    <property type="molecule type" value="Transcribed_RNA"/>
</dbReference>
<evidence type="ECO:0000313" key="2">
    <source>
        <dbReference type="EMBL" id="MBW32559.1"/>
    </source>
</evidence>